<dbReference type="InterPro" id="IPR047817">
    <property type="entry name" value="ABC2_TM_bact-type"/>
</dbReference>
<organism evidence="10 11">
    <name type="scientific">Thermovibrio guaymasensis</name>
    <dbReference type="NCBI Taxonomy" id="240167"/>
    <lineage>
        <taxon>Bacteria</taxon>
        <taxon>Pseudomonadati</taxon>
        <taxon>Aquificota</taxon>
        <taxon>Aquificia</taxon>
        <taxon>Desulfurobacteriales</taxon>
        <taxon>Desulfurobacteriaceae</taxon>
        <taxon>Thermovibrio</taxon>
    </lineage>
</organism>
<dbReference type="InterPro" id="IPR051449">
    <property type="entry name" value="ABC-2_transporter_component"/>
</dbReference>
<dbReference type="PANTHER" id="PTHR30294:SF47">
    <property type="entry name" value="INNER MEMBRANE TRANSPORT PERMEASE YHHJ"/>
    <property type="match status" value="1"/>
</dbReference>
<proteinExistence type="inferred from homology"/>
<feature type="transmembrane region" description="Helical" evidence="8">
    <location>
        <begin position="213"/>
        <end position="237"/>
    </location>
</feature>
<dbReference type="RefSeq" id="WP_121170035.1">
    <property type="nucleotide sequence ID" value="NZ_RBIE01000001.1"/>
</dbReference>
<protein>
    <submittedName>
        <fullName evidence="10">ABC-2 type transport system permease protein</fullName>
    </submittedName>
</protein>
<dbReference type="PANTHER" id="PTHR30294">
    <property type="entry name" value="MEMBRANE COMPONENT OF ABC TRANSPORTER YHHJ-RELATED"/>
    <property type="match status" value="1"/>
</dbReference>
<keyword evidence="4" id="KW-1003">Cell membrane</keyword>
<dbReference type="EMBL" id="RBIE01000001">
    <property type="protein sequence ID" value="RKQ63800.1"/>
    <property type="molecule type" value="Genomic_DNA"/>
</dbReference>
<dbReference type="PROSITE" id="PS51012">
    <property type="entry name" value="ABC_TM2"/>
    <property type="match status" value="1"/>
</dbReference>
<evidence type="ECO:0000313" key="10">
    <source>
        <dbReference type="EMBL" id="RKQ63800.1"/>
    </source>
</evidence>
<evidence type="ECO:0000313" key="11">
    <source>
        <dbReference type="Proteomes" id="UP000280881"/>
    </source>
</evidence>
<evidence type="ECO:0000256" key="1">
    <source>
        <dbReference type="ARBA" id="ARBA00004651"/>
    </source>
</evidence>
<evidence type="ECO:0000256" key="4">
    <source>
        <dbReference type="ARBA" id="ARBA00022475"/>
    </source>
</evidence>
<dbReference type="GO" id="GO:0005886">
    <property type="term" value="C:plasma membrane"/>
    <property type="evidence" value="ECO:0007669"/>
    <property type="project" value="UniProtKB-SubCell"/>
</dbReference>
<evidence type="ECO:0000256" key="8">
    <source>
        <dbReference type="SAM" id="Phobius"/>
    </source>
</evidence>
<evidence type="ECO:0000256" key="7">
    <source>
        <dbReference type="ARBA" id="ARBA00023136"/>
    </source>
</evidence>
<feature type="transmembrane region" description="Helical" evidence="8">
    <location>
        <begin position="277"/>
        <end position="295"/>
    </location>
</feature>
<dbReference type="AlphaFoldDB" id="A0A420W910"/>
<dbReference type="OrthoDB" id="9808686at2"/>
<evidence type="ECO:0000256" key="2">
    <source>
        <dbReference type="ARBA" id="ARBA00007783"/>
    </source>
</evidence>
<evidence type="ECO:0000256" key="6">
    <source>
        <dbReference type="ARBA" id="ARBA00022989"/>
    </source>
</evidence>
<comment type="similarity">
    <text evidence="2">Belongs to the ABC-2 integral membrane protein family.</text>
</comment>
<keyword evidence="11" id="KW-1185">Reference proteome</keyword>
<feature type="transmembrane region" description="Helical" evidence="8">
    <location>
        <begin position="249"/>
        <end position="271"/>
    </location>
</feature>
<accession>A0A420W910</accession>
<dbReference type="InterPro" id="IPR013525">
    <property type="entry name" value="ABC2_TM"/>
</dbReference>
<comment type="caution">
    <text evidence="10">The sequence shown here is derived from an EMBL/GenBank/DDBJ whole genome shotgun (WGS) entry which is preliminary data.</text>
</comment>
<feature type="transmembrane region" description="Helical" evidence="8">
    <location>
        <begin position="175"/>
        <end position="193"/>
    </location>
</feature>
<keyword evidence="6 8" id="KW-1133">Transmembrane helix</keyword>
<keyword evidence="3" id="KW-0813">Transport</keyword>
<gene>
    <name evidence="10" type="ORF">C7457_0683</name>
</gene>
<feature type="domain" description="ABC transmembrane type-2" evidence="9">
    <location>
        <begin position="122"/>
        <end position="362"/>
    </location>
</feature>
<comment type="subcellular location">
    <subcellularLocation>
        <location evidence="1">Cell membrane</location>
        <topology evidence="1">Multi-pass membrane protein</topology>
    </subcellularLocation>
</comment>
<dbReference type="Proteomes" id="UP000280881">
    <property type="component" value="Unassembled WGS sequence"/>
</dbReference>
<feature type="transmembrane region" description="Helical" evidence="8">
    <location>
        <begin position="20"/>
        <end position="43"/>
    </location>
</feature>
<dbReference type="Gene3D" id="3.40.1710.10">
    <property type="entry name" value="abc type-2 transporter like domain"/>
    <property type="match status" value="1"/>
</dbReference>
<dbReference type="GO" id="GO:0140359">
    <property type="term" value="F:ABC-type transporter activity"/>
    <property type="evidence" value="ECO:0007669"/>
    <property type="project" value="InterPro"/>
</dbReference>
<name>A0A420W910_9BACT</name>
<sequence>MKFLVLLYKEFLQFMRNRGLLIFTVYAFTLDIYLAATGIDLTLKNASFYAQDRDYSFLSRELISKFPPYYFNFKGYLMDDDQIDKVLLDDRAIGVIEIPQKFEKNIKEGKRLEVGVLVNGAEISSSYLFSAYAEQIIYTFLTGNFMRGGSWIEVRPRIFFNQNASSKVFMAYSELLTVITLFLLLLPAAAIVIEKERGNVEMLLVSPVPIEFFTTVKVIAMSILVLIFTALALFFTVEKLSGVPFHGKEIDFLLLTAAYAFTTTGLSLFIASISENMLQVSQLTILILVSVLYLSGSWTPIESMPKILQWLSALSPLKYYINGALSIAIKGRSLWELRDQIYALLILGGALFTAGTFFLKKKS</sequence>
<reference evidence="10 11" key="1">
    <citation type="submission" date="2018-10" db="EMBL/GenBank/DDBJ databases">
        <title>Genomic Encyclopedia of Type Strains, Phase IV (KMG-IV): sequencing the most valuable type-strain genomes for metagenomic binning, comparative biology and taxonomic classification.</title>
        <authorList>
            <person name="Goeker M."/>
        </authorList>
    </citation>
    <scope>NUCLEOTIDE SEQUENCE [LARGE SCALE GENOMIC DNA]</scope>
    <source>
        <strain evidence="10 11">DSM 15521</strain>
    </source>
</reference>
<evidence type="ECO:0000259" key="9">
    <source>
        <dbReference type="PROSITE" id="PS51012"/>
    </source>
</evidence>
<evidence type="ECO:0000256" key="3">
    <source>
        <dbReference type="ARBA" id="ARBA00022448"/>
    </source>
</evidence>
<evidence type="ECO:0000256" key="5">
    <source>
        <dbReference type="ARBA" id="ARBA00022692"/>
    </source>
</evidence>
<keyword evidence="7 8" id="KW-0472">Membrane</keyword>
<feature type="transmembrane region" description="Helical" evidence="8">
    <location>
        <begin position="341"/>
        <end position="359"/>
    </location>
</feature>
<dbReference type="Pfam" id="PF12698">
    <property type="entry name" value="ABC2_membrane_3"/>
    <property type="match status" value="1"/>
</dbReference>
<keyword evidence="5 8" id="KW-0812">Transmembrane</keyword>